<dbReference type="OrthoDB" id="7439590at2"/>
<evidence type="ECO:0000313" key="4">
    <source>
        <dbReference type="Proteomes" id="UP000321172"/>
    </source>
</evidence>
<dbReference type="KEGG" id="ngf:FRF71_11460"/>
<evidence type="ECO:0000313" key="3">
    <source>
        <dbReference type="EMBL" id="QEA16702.1"/>
    </source>
</evidence>
<evidence type="ECO:0000259" key="2">
    <source>
        <dbReference type="Pfam" id="PF13372"/>
    </source>
</evidence>
<feature type="domain" description="Alginate export" evidence="2">
    <location>
        <begin position="24"/>
        <end position="425"/>
    </location>
</feature>
<dbReference type="Proteomes" id="UP000321172">
    <property type="component" value="Chromosome"/>
</dbReference>
<name>A0A5B8S6U1_9SPHN</name>
<proteinExistence type="predicted"/>
<keyword evidence="4" id="KW-1185">Reference proteome</keyword>
<gene>
    <name evidence="3" type="ORF">FRF71_11460</name>
</gene>
<dbReference type="AlphaFoldDB" id="A0A5B8S6U1"/>
<dbReference type="Gene3D" id="2.40.160.100">
    <property type="match status" value="1"/>
</dbReference>
<keyword evidence="1" id="KW-0732">Signal</keyword>
<dbReference type="InterPro" id="IPR025388">
    <property type="entry name" value="Alginate_export_dom"/>
</dbReference>
<feature type="chain" id="PRO_5022785614" description="Alginate export domain-containing protein" evidence="1">
    <location>
        <begin position="21"/>
        <end position="443"/>
    </location>
</feature>
<protein>
    <recommendedName>
        <fullName evidence="2">Alginate export domain-containing protein</fullName>
    </recommendedName>
</protein>
<organism evidence="3 4">
    <name type="scientific">Novosphingobium ginsenosidimutans</name>
    <dbReference type="NCBI Taxonomy" id="1176536"/>
    <lineage>
        <taxon>Bacteria</taxon>
        <taxon>Pseudomonadati</taxon>
        <taxon>Pseudomonadota</taxon>
        <taxon>Alphaproteobacteria</taxon>
        <taxon>Sphingomonadales</taxon>
        <taxon>Sphingomonadaceae</taxon>
        <taxon>Novosphingobium</taxon>
    </lineage>
</organism>
<dbReference type="RefSeq" id="WP_147090781.1">
    <property type="nucleotide sequence ID" value="NZ_BAABJD010000002.1"/>
</dbReference>
<dbReference type="EMBL" id="CP042345">
    <property type="protein sequence ID" value="QEA16702.1"/>
    <property type="molecule type" value="Genomic_DNA"/>
</dbReference>
<evidence type="ECO:0000256" key="1">
    <source>
        <dbReference type="SAM" id="SignalP"/>
    </source>
</evidence>
<feature type="signal peptide" evidence="1">
    <location>
        <begin position="1"/>
        <end position="20"/>
    </location>
</feature>
<sequence length="443" mass="48323">MRLIALIVPVVTLSAQVAQAEDGLSLSGSVRARYEAIENQARVGFDRNDDLFNVRTILAAEYRQDSWRIGGELWDSRVYLQEPGTPVTTGEVNTLELVSAYVATDITAPFGPGSKLTLKAGRSLLNLGSRRLVAADDYRNTTNSYTGLRADLTLKSGLTATAIYVLPQSRRPDDPQGLASNRVALDRESFDLVLWGGLVAKPQAIGRTMAEVTFFHLGERDAPGRPSRDRSLNTIGLRLIRDPKAGQFDHEVEVIGQWGRASTSLAATAPRKPVRAWFAHADAGYTFPGALGARLSLEFDYASGDSGGAHYGRFDTLFGMRRADLAPAGLYNAIARANIVTPGVRFEAAPSKRLDFFASYRAMWLASATDAFATTGVRDPLGRTGRFAGQQIEGRVRWWAVPKRLQLEIDALTLIKGHFLHRAPNAPAGGDTRYISFNATAHF</sequence>
<reference evidence="3 4" key="1">
    <citation type="journal article" date="2013" name="J. Microbiol. Biotechnol.">
        <title>Novosphingobium ginsenosidimutans sp. nov., with the ability to convert ginsenoside.</title>
        <authorList>
            <person name="Kim J.K."/>
            <person name="He D."/>
            <person name="Liu Q.M."/>
            <person name="Park H.Y."/>
            <person name="Jung M.S."/>
            <person name="Yoon M.H."/>
            <person name="Kim S.C."/>
            <person name="Im W.T."/>
        </authorList>
    </citation>
    <scope>NUCLEOTIDE SEQUENCE [LARGE SCALE GENOMIC DNA]</scope>
    <source>
        <strain evidence="3 4">FW-6</strain>
    </source>
</reference>
<accession>A0A5B8S6U1</accession>
<dbReference type="Pfam" id="PF13372">
    <property type="entry name" value="Alginate_exp"/>
    <property type="match status" value="1"/>
</dbReference>
<dbReference type="InterPro" id="IPR053728">
    <property type="entry name" value="Alginate_Permeability_Chnl"/>
</dbReference>